<organism evidence="3 4">
    <name type="scientific">Limulus polyphemus</name>
    <name type="common">Atlantic horseshoe crab</name>
    <dbReference type="NCBI Taxonomy" id="6850"/>
    <lineage>
        <taxon>Eukaryota</taxon>
        <taxon>Metazoa</taxon>
        <taxon>Ecdysozoa</taxon>
        <taxon>Arthropoda</taxon>
        <taxon>Chelicerata</taxon>
        <taxon>Merostomata</taxon>
        <taxon>Xiphosura</taxon>
        <taxon>Limulidae</taxon>
        <taxon>Limulus</taxon>
    </lineage>
</organism>
<dbReference type="PROSITE" id="PS50940">
    <property type="entry name" value="CHIT_BIND_II"/>
    <property type="match status" value="1"/>
</dbReference>
<dbReference type="InterPro" id="IPR002557">
    <property type="entry name" value="Chitin-bd_dom"/>
</dbReference>
<feature type="chain" id="PRO_5045553833" evidence="1">
    <location>
        <begin position="23"/>
        <end position="127"/>
    </location>
</feature>
<sequence>MYQRILVLTSIFAVVMMAPRVARDLYDLPGETDSILDGAQINKTFSCAGRMEGYYADTDNGCKIFHRCVPDLSFSSFICDNNTIFDQQDLVCKYETEAFPCDQAESIYESSNARFTTPQPTTESTIS</sequence>
<proteinExistence type="predicted"/>
<evidence type="ECO:0000313" key="3">
    <source>
        <dbReference type="Proteomes" id="UP000694941"/>
    </source>
</evidence>
<dbReference type="InterPro" id="IPR052976">
    <property type="entry name" value="Scoloptoxin-like"/>
</dbReference>
<keyword evidence="3" id="KW-1185">Reference proteome</keyword>
<dbReference type="SMART" id="SM00494">
    <property type="entry name" value="ChtBD2"/>
    <property type="match status" value="1"/>
</dbReference>
<protein>
    <submittedName>
        <fullName evidence="4">Uncharacterized protein LOC106477822</fullName>
    </submittedName>
</protein>
<dbReference type="Gene3D" id="2.170.140.10">
    <property type="entry name" value="Chitin binding domain"/>
    <property type="match status" value="1"/>
</dbReference>
<keyword evidence="1" id="KW-0732">Signal</keyword>
<dbReference type="Pfam" id="PF01607">
    <property type="entry name" value="CBM_14"/>
    <property type="match status" value="1"/>
</dbReference>
<gene>
    <name evidence="4" type="primary">LOC106477822</name>
</gene>
<accession>A0ABM1C442</accession>
<dbReference type="PANTHER" id="PTHR22933:SF43">
    <property type="entry name" value="LP10131P"/>
    <property type="match status" value="1"/>
</dbReference>
<dbReference type="Proteomes" id="UP000694941">
    <property type="component" value="Unplaced"/>
</dbReference>
<feature type="signal peptide" evidence="1">
    <location>
        <begin position="1"/>
        <end position="22"/>
    </location>
</feature>
<evidence type="ECO:0000256" key="1">
    <source>
        <dbReference type="SAM" id="SignalP"/>
    </source>
</evidence>
<reference evidence="4" key="1">
    <citation type="submission" date="2025-08" db="UniProtKB">
        <authorList>
            <consortium name="RefSeq"/>
        </authorList>
    </citation>
    <scope>IDENTIFICATION</scope>
    <source>
        <tissue evidence="4">Muscle</tissue>
    </source>
</reference>
<evidence type="ECO:0000259" key="2">
    <source>
        <dbReference type="PROSITE" id="PS50940"/>
    </source>
</evidence>
<dbReference type="SUPFAM" id="SSF57625">
    <property type="entry name" value="Invertebrate chitin-binding proteins"/>
    <property type="match status" value="1"/>
</dbReference>
<dbReference type="RefSeq" id="XP_013793802.1">
    <property type="nucleotide sequence ID" value="XM_013938348.1"/>
</dbReference>
<evidence type="ECO:0000313" key="4">
    <source>
        <dbReference type="RefSeq" id="XP_013793802.1"/>
    </source>
</evidence>
<name>A0ABM1C442_LIMPO</name>
<feature type="domain" description="Chitin-binding type-2" evidence="2">
    <location>
        <begin position="44"/>
        <end position="103"/>
    </location>
</feature>
<dbReference type="PANTHER" id="PTHR22933">
    <property type="entry name" value="FI18007P1-RELATED"/>
    <property type="match status" value="1"/>
</dbReference>
<dbReference type="GeneID" id="106477822"/>
<dbReference type="InterPro" id="IPR036508">
    <property type="entry name" value="Chitin-bd_dom_sf"/>
</dbReference>